<accession>A0ABY4D1F1</accession>
<evidence type="ECO:0000313" key="1">
    <source>
        <dbReference type="EMBL" id="UOG75882.1"/>
    </source>
</evidence>
<reference evidence="1 2" key="1">
    <citation type="submission" date="2022-03" db="EMBL/GenBank/DDBJ databases">
        <title>Hymenobactersp. isolated from the air.</title>
        <authorList>
            <person name="Won M."/>
            <person name="Kwon S.-W."/>
        </authorList>
    </citation>
    <scope>NUCLEOTIDE SEQUENCE [LARGE SCALE GENOMIC DNA]</scope>
    <source>
        <strain evidence="1 2">KACC 21982</strain>
    </source>
</reference>
<organism evidence="1 2">
    <name type="scientific">Hymenobacter tibetensis</name>
    <dbReference type="NCBI Taxonomy" id="497967"/>
    <lineage>
        <taxon>Bacteria</taxon>
        <taxon>Pseudomonadati</taxon>
        <taxon>Bacteroidota</taxon>
        <taxon>Cytophagia</taxon>
        <taxon>Cytophagales</taxon>
        <taxon>Hymenobacteraceae</taxon>
        <taxon>Hymenobacter</taxon>
    </lineage>
</organism>
<dbReference type="Proteomes" id="UP000831113">
    <property type="component" value="Chromosome"/>
</dbReference>
<dbReference type="EMBL" id="CP094669">
    <property type="protein sequence ID" value="UOG75882.1"/>
    <property type="molecule type" value="Genomic_DNA"/>
</dbReference>
<name>A0ABY4D1F1_9BACT</name>
<sequence length="59" mass="6175">MLRLRLARQEPGWVLYFSLAAEQMGREAGTAGEFVPPAAGSYAYQAVQAASTAVAASVS</sequence>
<dbReference type="RefSeq" id="WP_243800326.1">
    <property type="nucleotide sequence ID" value="NZ_CP094669.1"/>
</dbReference>
<proteinExistence type="predicted"/>
<protein>
    <submittedName>
        <fullName evidence="1">Uncharacterized protein</fullName>
    </submittedName>
</protein>
<keyword evidence="2" id="KW-1185">Reference proteome</keyword>
<gene>
    <name evidence="1" type="ORF">MTX78_04615</name>
</gene>
<evidence type="ECO:0000313" key="2">
    <source>
        <dbReference type="Proteomes" id="UP000831113"/>
    </source>
</evidence>